<accession>A0ACB8RNW3</accession>
<keyword evidence="2" id="KW-1185">Reference proteome</keyword>
<organism evidence="1 2">
    <name type="scientific">Auriscalpium vulgare</name>
    <dbReference type="NCBI Taxonomy" id="40419"/>
    <lineage>
        <taxon>Eukaryota</taxon>
        <taxon>Fungi</taxon>
        <taxon>Dikarya</taxon>
        <taxon>Basidiomycota</taxon>
        <taxon>Agaricomycotina</taxon>
        <taxon>Agaricomycetes</taxon>
        <taxon>Russulales</taxon>
        <taxon>Auriscalpiaceae</taxon>
        <taxon>Auriscalpium</taxon>
    </lineage>
</organism>
<reference evidence="1" key="2">
    <citation type="journal article" date="2022" name="New Phytol.">
        <title>Evolutionary transition to the ectomycorrhizal habit in the genomes of a hyperdiverse lineage of mushroom-forming fungi.</title>
        <authorList>
            <person name="Looney B."/>
            <person name="Miyauchi S."/>
            <person name="Morin E."/>
            <person name="Drula E."/>
            <person name="Courty P.E."/>
            <person name="Kohler A."/>
            <person name="Kuo A."/>
            <person name="LaButti K."/>
            <person name="Pangilinan J."/>
            <person name="Lipzen A."/>
            <person name="Riley R."/>
            <person name="Andreopoulos W."/>
            <person name="He G."/>
            <person name="Johnson J."/>
            <person name="Nolan M."/>
            <person name="Tritt A."/>
            <person name="Barry K.W."/>
            <person name="Grigoriev I.V."/>
            <person name="Nagy L.G."/>
            <person name="Hibbett D."/>
            <person name="Henrissat B."/>
            <person name="Matheny P.B."/>
            <person name="Labbe J."/>
            <person name="Martin F.M."/>
        </authorList>
    </citation>
    <scope>NUCLEOTIDE SEQUENCE</scope>
    <source>
        <strain evidence="1">FP105234-sp</strain>
    </source>
</reference>
<sequence>MNTDPLSDTTAPRYAYESDEEEDEHNPLSQSSKGPAELDIKIIGLPEGSSSGGTLVVASGDAGKFWAAGANLGEQKGAAYVNSVSIGMLFQPLWTKATVVVSEATTLLPIWAMHPYSEAVFNFLKPATVVLLDSYAVPSYVTDRPLSYDDSPVRYLLTHGSTSPNPKYAPFEPPNLLQTTSAAFASIISRTPETSATILLLPSPNIPRPRKSELDSSDHPSSYDSDATWSPATLQDVHSTLFSDDPAQQWVDKGGRKTVAAARRTGDVGEGGMYM</sequence>
<gene>
    <name evidence="1" type="ORF">FA95DRAFT_1583281</name>
</gene>
<proteinExistence type="predicted"/>
<evidence type="ECO:0000313" key="1">
    <source>
        <dbReference type="EMBL" id="KAI0045793.1"/>
    </source>
</evidence>
<reference evidence="1" key="1">
    <citation type="submission" date="2021-02" db="EMBL/GenBank/DDBJ databases">
        <authorList>
            <consortium name="DOE Joint Genome Institute"/>
            <person name="Ahrendt S."/>
            <person name="Looney B.P."/>
            <person name="Miyauchi S."/>
            <person name="Morin E."/>
            <person name="Drula E."/>
            <person name="Courty P.E."/>
            <person name="Chicoki N."/>
            <person name="Fauchery L."/>
            <person name="Kohler A."/>
            <person name="Kuo A."/>
            <person name="Labutti K."/>
            <person name="Pangilinan J."/>
            <person name="Lipzen A."/>
            <person name="Riley R."/>
            <person name="Andreopoulos W."/>
            <person name="He G."/>
            <person name="Johnson J."/>
            <person name="Barry K.W."/>
            <person name="Grigoriev I.V."/>
            <person name="Nagy L."/>
            <person name="Hibbett D."/>
            <person name="Henrissat B."/>
            <person name="Matheny P.B."/>
            <person name="Labbe J."/>
            <person name="Martin F."/>
        </authorList>
    </citation>
    <scope>NUCLEOTIDE SEQUENCE</scope>
    <source>
        <strain evidence="1">FP105234-sp</strain>
    </source>
</reference>
<comment type="caution">
    <text evidence="1">The sequence shown here is derived from an EMBL/GenBank/DDBJ whole genome shotgun (WGS) entry which is preliminary data.</text>
</comment>
<name>A0ACB8RNW3_9AGAM</name>
<protein>
    <submittedName>
        <fullName evidence="1">Uncharacterized protein</fullName>
    </submittedName>
</protein>
<dbReference type="EMBL" id="MU275942">
    <property type="protein sequence ID" value="KAI0045793.1"/>
    <property type="molecule type" value="Genomic_DNA"/>
</dbReference>
<evidence type="ECO:0000313" key="2">
    <source>
        <dbReference type="Proteomes" id="UP000814033"/>
    </source>
</evidence>
<dbReference type="Proteomes" id="UP000814033">
    <property type="component" value="Unassembled WGS sequence"/>
</dbReference>